<accession>A0ABV0GMA6</accession>
<dbReference type="Pfam" id="PF04977">
    <property type="entry name" value="DivIC"/>
    <property type="match status" value="1"/>
</dbReference>
<feature type="compositionally biased region" description="Basic and acidic residues" evidence="1">
    <location>
        <begin position="133"/>
        <end position="146"/>
    </location>
</feature>
<feature type="compositionally biased region" description="Low complexity" evidence="1">
    <location>
        <begin position="90"/>
        <end position="105"/>
    </location>
</feature>
<feature type="region of interest" description="Disordered" evidence="1">
    <location>
        <begin position="252"/>
        <end position="273"/>
    </location>
</feature>
<sequence length="290" mass="29752">MATRRPKVPRADALGPSSAGRSSSTARPASGTPAGETRPSETRPSGTRPSESRTSAGVPGTAPKDPAAAARTGVSGSGDVIKAEFGGARTTAKTSTPAGATKAPATGGGTLGPKSPVAGKTSTKKPTATNSKAADKTSGKSSDKSSGKQGTRAAVEHELDPVPAKAFSGRMLALAVVMIAITIMLAPTVKVFLEKRAEISALEAEIAGRKAEQTELNKQLSRWQDPNYVKQQARDRINMVMPGETGYWVFGGEEAAGTPGGRTGSGSSANPENLPWVDALWESIRRSATD</sequence>
<evidence type="ECO:0000256" key="2">
    <source>
        <dbReference type="SAM" id="Phobius"/>
    </source>
</evidence>
<proteinExistence type="predicted"/>
<keyword evidence="2" id="KW-1133">Transmembrane helix</keyword>
<keyword evidence="2" id="KW-0472">Membrane</keyword>
<name>A0ABV0GMA6_PAENI</name>
<feature type="region of interest" description="Disordered" evidence="1">
    <location>
        <begin position="1"/>
        <end position="157"/>
    </location>
</feature>
<dbReference type="EMBL" id="JBBMFV010000002">
    <property type="protein sequence ID" value="MEO3939682.1"/>
    <property type="molecule type" value="Genomic_DNA"/>
</dbReference>
<organism evidence="3 4">
    <name type="scientific">Paenarthrobacter nicotinovorans</name>
    <name type="common">Arthrobacter nicotinovorans</name>
    <dbReference type="NCBI Taxonomy" id="29320"/>
    <lineage>
        <taxon>Bacteria</taxon>
        <taxon>Bacillati</taxon>
        <taxon>Actinomycetota</taxon>
        <taxon>Actinomycetes</taxon>
        <taxon>Micrococcales</taxon>
        <taxon>Micrococcaceae</taxon>
        <taxon>Paenarthrobacter</taxon>
    </lineage>
</organism>
<keyword evidence="4" id="KW-1185">Reference proteome</keyword>
<gene>
    <name evidence="3" type="ORF">V3C41_01205</name>
</gene>
<dbReference type="InterPro" id="IPR007060">
    <property type="entry name" value="FtsL/DivIC"/>
</dbReference>
<feature type="compositionally biased region" description="Polar residues" evidence="1">
    <location>
        <begin position="42"/>
        <end position="55"/>
    </location>
</feature>
<feature type="transmembrane region" description="Helical" evidence="2">
    <location>
        <begin position="172"/>
        <end position="193"/>
    </location>
</feature>
<comment type="caution">
    <text evidence="3">The sequence shown here is derived from an EMBL/GenBank/DDBJ whole genome shotgun (WGS) entry which is preliminary data.</text>
</comment>
<keyword evidence="2" id="KW-0812">Transmembrane</keyword>
<feature type="compositionally biased region" description="Polar residues" evidence="1">
    <location>
        <begin position="120"/>
        <end position="130"/>
    </location>
</feature>
<dbReference type="RefSeq" id="WP_347781604.1">
    <property type="nucleotide sequence ID" value="NZ_JBBMFV010000002.1"/>
</dbReference>
<evidence type="ECO:0000313" key="4">
    <source>
        <dbReference type="Proteomes" id="UP001448614"/>
    </source>
</evidence>
<evidence type="ECO:0000256" key="1">
    <source>
        <dbReference type="SAM" id="MobiDB-lite"/>
    </source>
</evidence>
<reference evidence="3 4" key="1">
    <citation type="journal article" date="2024" name="Appl. Microbiol. Biotechnol.">
        <title>Biosynthetic gene clusters with biotechnological applications in novel Antarctic isolates from Actinomycetota.</title>
        <authorList>
            <person name="Bruna P."/>
            <person name="Nunez-Montero K."/>
            <person name="Contreras M.J."/>
            <person name="Leal K."/>
            <person name="Garcia M."/>
            <person name="Abanto M."/>
            <person name="Barrientos L."/>
        </authorList>
    </citation>
    <scope>NUCLEOTIDE SEQUENCE [LARGE SCALE GENOMIC DNA]</scope>
    <source>
        <strain evidence="3 4">Se16.17</strain>
    </source>
</reference>
<protein>
    <submittedName>
        <fullName evidence="3">Septum formation initiator family protein</fullName>
    </submittedName>
</protein>
<dbReference type="Proteomes" id="UP001448614">
    <property type="component" value="Unassembled WGS sequence"/>
</dbReference>
<evidence type="ECO:0000313" key="3">
    <source>
        <dbReference type="EMBL" id="MEO3939682.1"/>
    </source>
</evidence>